<dbReference type="InterPro" id="IPR012340">
    <property type="entry name" value="NA-bd_OB-fold"/>
</dbReference>
<dbReference type="InterPro" id="IPR012310">
    <property type="entry name" value="DNA_ligase_ATP-dep_cent"/>
</dbReference>
<evidence type="ECO:0000256" key="3">
    <source>
        <dbReference type="ARBA" id="ARBA00022598"/>
    </source>
</evidence>
<reference evidence="9" key="1">
    <citation type="journal article" date="2022" name="Int. J. Syst. Evol. Microbiol.">
        <title>Anaeromyxobacter oryzae sp. nov., Anaeromyxobacter diazotrophicus sp. nov. and Anaeromyxobacter paludicola sp. nov., isolated from paddy soils.</title>
        <authorList>
            <person name="Itoh H."/>
            <person name="Xu Z."/>
            <person name="Mise K."/>
            <person name="Masuda Y."/>
            <person name="Ushijima N."/>
            <person name="Hayakawa C."/>
            <person name="Shiratori Y."/>
            <person name="Senoo K."/>
        </authorList>
    </citation>
    <scope>NUCLEOTIDE SEQUENCE [LARGE SCALE GENOMIC DNA]</scope>
    <source>
        <strain evidence="9">Red232</strain>
    </source>
</reference>
<protein>
    <recommendedName>
        <fullName evidence="2">DNA ligase (ATP)</fullName>
        <ecNumber evidence="2">6.5.1.1</ecNumber>
    </recommendedName>
</protein>
<accession>A0ABN6MU62</accession>
<dbReference type="Pfam" id="PF04679">
    <property type="entry name" value="DNA_ligase_A_C"/>
    <property type="match status" value="1"/>
</dbReference>
<dbReference type="EMBL" id="AP025591">
    <property type="protein sequence ID" value="BDG04490.1"/>
    <property type="molecule type" value="Genomic_DNA"/>
</dbReference>
<dbReference type="CDD" id="cd07905">
    <property type="entry name" value="Adenylation_DNA_ligase_LigC"/>
    <property type="match status" value="1"/>
</dbReference>
<evidence type="ECO:0000313" key="8">
    <source>
        <dbReference type="EMBL" id="BDG04490.1"/>
    </source>
</evidence>
<dbReference type="PANTHER" id="PTHR45674">
    <property type="entry name" value="DNA LIGASE 1/3 FAMILY MEMBER"/>
    <property type="match status" value="1"/>
</dbReference>
<dbReference type="Pfam" id="PF01068">
    <property type="entry name" value="DNA_ligase_A_M"/>
    <property type="match status" value="1"/>
</dbReference>
<comment type="similarity">
    <text evidence="1">Belongs to the ATP-dependent DNA ligase family.</text>
</comment>
<evidence type="ECO:0000256" key="2">
    <source>
        <dbReference type="ARBA" id="ARBA00012727"/>
    </source>
</evidence>
<dbReference type="Gene3D" id="2.40.50.140">
    <property type="entry name" value="Nucleic acid-binding proteins"/>
    <property type="match status" value="1"/>
</dbReference>
<dbReference type="Gene3D" id="3.30.1490.70">
    <property type="match status" value="1"/>
</dbReference>
<proteinExistence type="inferred from homology"/>
<dbReference type="PANTHER" id="PTHR45674:SF4">
    <property type="entry name" value="DNA LIGASE 1"/>
    <property type="match status" value="1"/>
</dbReference>
<dbReference type="SUPFAM" id="SSF56091">
    <property type="entry name" value="DNA ligase/mRNA capping enzyme, catalytic domain"/>
    <property type="match status" value="1"/>
</dbReference>
<dbReference type="InterPro" id="IPR012309">
    <property type="entry name" value="DNA_ligase_ATP-dep_C"/>
</dbReference>
<evidence type="ECO:0000256" key="1">
    <source>
        <dbReference type="ARBA" id="ARBA00007572"/>
    </source>
</evidence>
<dbReference type="NCBIfam" id="NF006078">
    <property type="entry name" value="PRK08224.1"/>
    <property type="match status" value="1"/>
</dbReference>
<gene>
    <name evidence="8" type="primary">ligC</name>
    <name evidence="8" type="ORF">AMOR_34860</name>
</gene>
<name>A0ABN6MU62_9BACT</name>
<dbReference type="Gene3D" id="3.30.470.30">
    <property type="entry name" value="DNA ligase/mRNA capping enzyme"/>
    <property type="match status" value="1"/>
</dbReference>
<dbReference type="RefSeq" id="WP_248352878.1">
    <property type="nucleotide sequence ID" value="NZ_AP025591.1"/>
</dbReference>
<dbReference type="Proteomes" id="UP001162891">
    <property type="component" value="Chromosome"/>
</dbReference>
<dbReference type="InterPro" id="IPR044119">
    <property type="entry name" value="Adenylation_LigC-like"/>
</dbReference>
<organism evidence="8 9">
    <name type="scientific">Anaeromyxobacter oryzae</name>
    <dbReference type="NCBI Taxonomy" id="2918170"/>
    <lineage>
        <taxon>Bacteria</taxon>
        <taxon>Pseudomonadati</taxon>
        <taxon>Myxococcota</taxon>
        <taxon>Myxococcia</taxon>
        <taxon>Myxococcales</taxon>
        <taxon>Cystobacterineae</taxon>
        <taxon>Anaeromyxobacteraceae</taxon>
        <taxon>Anaeromyxobacter</taxon>
    </lineage>
</organism>
<evidence type="ECO:0000259" key="6">
    <source>
        <dbReference type="Pfam" id="PF01068"/>
    </source>
</evidence>
<dbReference type="EC" id="6.5.1.1" evidence="2"/>
<evidence type="ECO:0000259" key="7">
    <source>
        <dbReference type="Pfam" id="PF04679"/>
    </source>
</evidence>
<comment type="catalytic activity">
    <reaction evidence="4">
        <text>ATP + (deoxyribonucleotide)n-3'-hydroxyl + 5'-phospho-(deoxyribonucleotide)m = (deoxyribonucleotide)n+m + AMP + diphosphate.</text>
        <dbReference type="EC" id="6.5.1.1"/>
    </reaction>
</comment>
<dbReference type="SUPFAM" id="SSF50249">
    <property type="entry name" value="Nucleic acid-binding proteins"/>
    <property type="match status" value="1"/>
</dbReference>
<sequence length="353" mass="38357">MEWPPLELPIRPPYPPMEAKLADGLPAGEAWQFEPKWDGFRCLLFRDRAQVALQSKAGQPLGRYFPELVEAARALPFDRVVLDGEILIPSEGGSSFNALLQRIHPAESRIRRLAAETPARLVLFDVLVDPAGRDLTGRPLEERRAALEAIAPRLPTSLVLSPASRVRADAEAWLRGALGTDGVVAKPLGHPYRSGERDMVKVKREETLDAVVGGFRRGKDGGAPASLLLGLFDDGGLLQYVGHSTLGRRERAVFAQLLEPLAEPEGDAARRTGLGFTGDAPGGPSRWARDRSTEWIPVAPVVVVEVAYRHASEGRLRHGARLVRLRPDKAPAQCTLDALDRRGGEAVAAPHAP</sequence>
<evidence type="ECO:0000313" key="9">
    <source>
        <dbReference type="Proteomes" id="UP001162891"/>
    </source>
</evidence>
<keyword evidence="3 8" id="KW-0436">Ligase</keyword>
<evidence type="ECO:0000256" key="4">
    <source>
        <dbReference type="ARBA" id="ARBA00034003"/>
    </source>
</evidence>
<evidence type="ECO:0000256" key="5">
    <source>
        <dbReference type="SAM" id="MobiDB-lite"/>
    </source>
</evidence>
<feature type="region of interest" description="Disordered" evidence="5">
    <location>
        <begin position="268"/>
        <end position="288"/>
    </location>
</feature>
<feature type="domain" description="DNA ligase ATP-dependent C-terminal" evidence="7">
    <location>
        <begin position="223"/>
        <end position="329"/>
    </location>
</feature>
<feature type="domain" description="ATP-dependent DNA ligase family profile" evidence="6">
    <location>
        <begin position="28"/>
        <end position="203"/>
    </location>
</feature>
<dbReference type="InterPro" id="IPR050191">
    <property type="entry name" value="ATP-dep_DNA_ligase"/>
</dbReference>
<dbReference type="GO" id="GO:0016874">
    <property type="term" value="F:ligase activity"/>
    <property type="evidence" value="ECO:0007669"/>
    <property type="project" value="UniProtKB-KW"/>
</dbReference>
<keyword evidence="9" id="KW-1185">Reference proteome</keyword>